<accession>A0ABN7XJ21</accession>
<feature type="non-terminal residue" evidence="2">
    <location>
        <position position="1"/>
    </location>
</feature>
<protein>
    <submittedName>
        <fullName evidence="2">25297_t:CDS:1</fullName>
    </submittedName>
</protein>
<proteinExistence type="predicted"/>
<keyword evidence="3" id="KW-1185">Reference proteome</keyword>
<evidence type="ECO:0000313" key="3">
    <source>
        <dbReference type="Proteomes" id="UP000789901"/>
    </source>
</evidence>
<dbReference type="Pfam" id="PF00078">
    <property type="entry name" value="RVT_1"/>
    <property type="match status" value="1"/>
</dbReference>
<sequence>YIQGNPKLRYRVKAKVSLCTRSNSFQFLKSRQAILAFADDTIWVAENKEQMEETIKIMKKFFEINNIQINTKKSKLLVLNGPKKREPNTIKLCSSLVQKEKRNSITRFL</sequence>
<dbReference type="Proteomes" id="UP000789901">
    <property type="component" value="Unassembled WGS sequence"/>
</dbReference>
<gene>
    <name evidence="2" type="ORF">GMARGA_LOCUS43189</name>
</gene>
<evidence type="ECO:0000313" key="2">
    <source>
        <dbReference type="EMBL" id="CAG8854368.1"/>
    </source>
</evidence>
<comment type="caution">
    <text evidence="2">The sequence shown here is derived from an EMBL/GenBank/DDBJ whole genome shotgun (WGS) entry which is preliminary data.</text>
</comment>
<name>A0ABN7XJ21_GIGMA</name>
<evidence type="ECO:0000259" key="1">
    <source>
        <dbReference type="Pfam" id="PF00078"/>
    </source>
</evidence>
<organism evidence="2 3">
    <name type="scientific">Gigaspora margarita</name>
    <dbReference type="NCBI Taxonomy" id="4874"/>
    <lineage>
        <taxon>Eukaryota</taxon>
        <taxon>Fungi</taxon>
        <taxon>Fungi incertae sedis</taxon>
        <taxon>Mucoromycota</taxon>
        <taxon>Glomeromycotina</taxon>
        <taxon>Glomeromycetes</taxon>
        <taxon>Diversisporales</taxon>
        <taxon>Gigasporaceae</taxon>
        <taxon>Gigaspora</taxon>
    </lineage>
</organism>
<dbReference type="InterPro" id="IPR000477">
    <property type="entry name" value="RT_dom"/>
</dbReference>
<feature type="non-terminal residue" evidence="2">
    <location>
        <position position="109"/>
    </location>
</feature>
<feature type="domain" description="Reverse transcriptase" evidence="1">
    <location>
        <begin position="26"/>
        <end position="78"/>
    </location>
</feature>
<dbReference type="EMBL" id="CAJVQB010136951">
    <property type="protein sequence ID" value="CAG8854368.1"/>
    <property type="molecule type" value="Genomic_DNA"/>
</dbReference>
<reference evidence="2 3" key="1">
    <citation type="submission" date="2021-06" db="EMBL/GenBank/DDBJ databases">
        <authorList>
            <person name="Kallberg Y."/>
            <person name="Tangrot J."/>
            <person name="Rosling A."/>
        </authorList>
    </citation>
    <scope>NUCLEOTIDE SEQUENCE [LARGE SCALE GENOMIC DNA]</scope>
    <source>
        <strain evidence="2 3">120-4 pot B 10/14</strain>
    </source>
</reference>